<dbReference type="Gene3D" id="3.40.50.300">
    <property type="entry name" value="P-loop containing nucleotide triphosphate hydrolases"/>
    <property type="match status" value="1"/>
</dbReference>
<sequence>MAIVSVRNIKKTYNKGKVVALRDLSFDVEEGEIYGIIGPDGAGKTSLFRILTTLLLADRGTASVDGLDVLANYKEIRKRIGYMPGKFSLYQDLSIEENLEFFATIFGTTIEENYNLVKDIYQQIEKFKTRKAGKLSGGMKQKLALSCALIHAPRVLFLDEPTTGVDPVSRKEFWEMLKKLQKEHGITIIVSTPYMDEAMQCDRIALIQDGEFLKIDSPQGIINAYSEKLWAVRSDEMHQLLGDLREYPSTKTAFSFGETFHVTLSEGNKADADKVKLHDLFGQCHDTSSRQLSLSARTSQRERCSDRGFHRRLLHGSDEIKAWMKSFLISSGHFKSK</sequence>
<dbReference type="InterPro" id="IPR003439">
    <property type="entry name" value="ABC_transporter-like_ATP-bd"/>
</dbReference>
<dbReference type="SUPFAM" id="SSF52540">
    <property type="entry name" value="P-loop containing nucleoside triphosphate hydrolases"/>
    <property type="match status" value="1"/>
</dbReference>
<evidence type="ECO:0000256" key="1">
    <source>
        <dbReference type="ARBA" id="ARBA00022741"/>
    </source>
</evidence>
<keyword evidence="2 4" id="KW-0067">ATP-binding</keyword>
<dbReference type="CDD" id="cd03230">
    <property type="entry name" value="ABC_DR_subfamily_A"/>
    <property type="match status" value="1"/>
</dbReference>
<feature type="domain" description="ABC transporter" evidence="3">
    <location>
        <begin position="4"/>
        <end position="234"/>
    </location>
</feature>
<comment type="caution">
    <text evidence="4">The sequence shown here is derived from an EMBL/GenBank/DDBJ whole genome shotgun (WGS) entry which is preliminary data.</text>
</comment>
<dbReference type="PROSITE" id="PS00211">
    <property type="entry name" value="ABC_TRANSPORTER_1"/>
    <property type="match status" value="1"/>
</dbReference>
<dbReference type="InterPro" id="IPR027417">
    <property type="entry name" value="P-loop_NTPase"/>
</dbReference>
<accession>A0AAW5IRU5</accession>
<evidence type="ECO:0000313" key="5">
    <source>
        <dbReference type="Proteomes" id="UP001204486"/>
    </source>
</evidence>
<evidence type="ECO:0000256" key="2">
    <source>
        <dbReference type="ARBA" id="ARBA00022840"/>
    </source>
</evidence>
<dbReference type="GO" id="GO:0005524">
    <property type="term" value="F:ATP binding"/>
    <property type="evidence" value="ECO:0007669"/>
    <property type="project" value="UniProtKB-KW"/>
</dbReference>
<dbReference type="Pfam" id="PF00005">
    <property type="entry name" value="ABC_tran"/>
    <property type="match status" value="1"/>
</dbReference>
<name>A0AAW5IRU5_9BACT</name>
<protein>
    <submittedName>
        <fullName evidence="4">ABC transporter ATP-binding protein</fullName>
    </submittedName>
</protein>
<proteinExistence type="predicted"/>
<evidence type="ECO:0000259" key="3">
    <source>
        <dbReference type="PROSITE" id="PS50893"/>
    </source>
</evidence>
<keyword evidence="1" id="KW-0547">Nucleotide-binding</keyword>
<dbReference type="AlphaFoldDB" id="A0AAW5IRU5"/>
<dbReference type="Proteomes" id="UP001204486">
    <property type="component" value="Unassembled WGS sequence"/>
</dbReference>
<dbReference type="EMBL" id="JANDWN010000006">
    <property type="protein sequence ID" value="MCP9599081.1"/>
    <property type="molecule type" value="Genomic_DNA"/>
</dbReference>
<dbReference type="InterPro" id="IPR017871">
    <property type="entry name" value="ABC_transporter-like_CS"/>
</dbReference>
<gene>
    <name evidence="4" type="ORF">NNC55_03765</name>
</gene>
<dbReference type="PROSITE" id="PS50893">
    <property type="entry name" value="ABC_TRANSPORTER_2"/>
    <property type="match status" value="1"/>
</dbReference>
<dbReference type="GO" id="GO:0016887">
    <property type="term" value="F:ATP hydrolysis activity"/>
    <property type="evidence" value="ECO:0007669"/>
    <property type="project" value="InterPro"/>
</dbReference>
<dbReference type="PANTHER" id="PTHR43038">
    <property type="entry name" value="ATP-BINDING CASSETTE, SUB-FAMILY H, MEMBER 1"/>
    <property type="match status" value="1"/>
</dbReference>
<dbReference type="PANTHER" id="PTHR43038:SF3">
    <property type="entry name" value="ABC TRANSPORTER G FAMILY MEMBER 20 ISOFORM X1"/>
    <property type="match status" value="1"/>
</dbReference>
<evidence type="ECO:0000313" key="4">
    <source>
        <dbReference type="EMBL" id="MCP9599081.1"/>
    </source>
</evidence>
<organism evidence="4 5">
    <name type="scientific">Segatella copri</name>
    <dbReference type="NCBI Taxonomy" id="165179"/>
    <lineage>
        <taxon>Bacteria</taxon>
        <taxon>Pseudomonadati</taxon>
        <taxon>Bacteroidota</taxon>
        <taxon>Bacteroidia</taxon>
        <taxon>Bacteroidales</taxon>
        <taxon>Prevotellaceae</taxon>
        <taxon>Segatella</taxon>
    </lineage>
</organism>
<dbReference type="InterPro" id="IPR003593">
    <property type="entry name" value="AAA+_ATPase"/>
</dbReference>
<dbReference type="SMART" id="SM00382">
    <property type="entry name" value="AAA"/>
    <property type="match status" value="1"/>
</dbReference>
<reference evidence="4" key="1">
    <citation type="submission" date="2022-07" db="EMBL/GenBank/DDBJ databases">
        <title>Prevotella copri.</title>
        <authorList>
            <person name="Yang C."/>
        </authorList>
    </citation>
    <scope>NUCLEOTIDE SEQUENCE</scope>
    <source>
        <strain evidence="4">HF1476</strain>
    </source>
</reference>